<dbReference type="eggNOG" id="ENOG5033IAY">
    <property type="taxonomic scope" value="Bacteria"/>
</dbReference>
<keyword evidence="1" id="KW-0472">Membrane</keyword>
<dbReference type="InterPro" id="IPR021697">
    <property type="entry name" value="DUF3278"/>
</dbReference>
<dbReference type="STRING" id="439219.SAMN02910293_00566"/>
<dbReference type="Pfam" id="PF11683">
    <property type="entry name" value="DUF3278"/>
    <property type="match status" value="1"/>
</dbReference>
<organism evidence="2 3">
    <name type="scientific">Streptococcus henryi</name>
    <dbReference type="NCBI Taxonomy" id="439219"/>
    <lineage>
        <taxon>Bacteria</taxon>
        <taxon>Bacillati</taxon>
        <taxon>Bacillota</taxon>
        <taxon>Bacilli</taxon>
        <taxon>Lactobacillales</taxon>
        <taxon>Streptococcaceae</taxon>
        <taxon>Streptococcus</taxon>
    </lineage>
</organism>
<proteinExistence type="predicted"/>
<feature type="transmembrane region" description="Helical" evidence="1">
    <location>
        <begin position="140"/>
        <end position="161"/>
    </location>
</feature>
<accession>A0A1G6AR60</accession>
<name>A0A1G6AR60_9STRE</name>
<feature type="transmembrane region" description="Helical" evidence="1">
    <location>
        <begin position="109"/>
        <end position="128"/>
    </location>
</feature>
<gene>
    <name evidence="2" type="ORF">SAMN02910293_00566</name>
</gene>
<keyword evidence="3" id="KW-1185">Reference proteome</keyword>
<keyword evidence="1" id="KW-0812">Transmembrane</keyword>
<feature type="transmembrane region" description="Helical" evidence="1">
    <location>
        <begin position="35"/>
        <end position="55"/>
    </location>
</feature>
<protein>
    <recommendedName>
        <fullName evidence="4">DUF3278 domain-containing protein</fullName>
    </recommendedName>
</protein>
<dbReference type="Proteomes" id="UP000182508">
    <property type="component" value="Unassembled WGS sequence"/>
</dbReference>
<evidence type="ECO:0000313" key="2">
    <source>
        <dbReference type="EMBL" id="SDB10878.1"/>
    </source>
</evidence>
<evidence type="ECO:0000256" key="1">
    <source>
        <dbReference type="SAM" id="Phobius"/>
    </source>
</evidence>
<sequence>MIKENMTDKIIKRFYSITGPLDEYKRQEVDKIGNLSFIGLSSILLLANLPAYYFGLKYPELMSWAYPLFVTITILVAFFWVMTKSRAAQVTSIDLEELDEKDQRQVQHMGLKTGLIFTCFMWLFLPYGSDQAYLTELFSLKVIIGAIIAGLLFGISVHFLVKSRQNTD</sequence>
<evidence type="ECO:0000313" key="3">
    <source>
        <dbReference type="Proteomes" id="UP000182508"/>
    </source>
</evidence>
<evidence type="ECO:0008006" key="4">
    <source>
        <dbReference type="Google" id="ProtNLM"/>
    </source>
</evidence>
<keyword evidence="1" id="KW-1133">Transmembrane helix</keyword>
<reference evidence="2 3" key="1">
    <citation type="submission" date="2016-10" db="EMBL/GenBank/DDBJ databases">
        <authorList>
            <person name="de Groot N.N."/>
        </authorList>
    </citation>
    <scope>NUCLEOTIDE SEQUENCE [LARGE SCALE GENOMIC DNA]</scope>
    <source>
        <strain evidence="2 3">A-4</strain>
    </source>
</reference>
<dbReference type="EMBL" id="FMXP01000006">
    <property type="protein sequence ID" value="SDB10878.1"/>
    <property type="molecule type" value="Genomic_DNA"/>
</dbReference>
<dbReference type="AlphaFoldDB" id="A0A1G6AR60"/>
<dbReference type="RefSeq" id="WP_074485394.1">
    <property type="nucleotide sequence ID" value="NZ_FMXP01000006.1"/>
</dbReference>
<feature type="transmembrane region" description="Helical" evidence="1">
    <location>
        <begin position="61"/>
        <end position="82"/>
    </location>
</feature>